<dbReference type="InterPro" id="IPR050515">
    <property type="entry name" value="Beta-lactam/transpept"/>
</dbReference>
<dbReference type="SUPFAM" id="SSF56601">
    <property type="entry name" value="beta-lactamase/transpeptidase-like"/>
    <property type="match status" value="1"/>
</dbReference>
<comment type="similarity">
    <text evidence="2">Belongs to the transpeptidase family.</text>
</comment>
<dbReference type="InterPro" id="IPR001460">
    <property type="entry name" value="PCN-bd_Tpept"/>
</dbReference>
<dbReference type="Gene3D" id="3.90.1310.10">
    <property type="entry name" value="Penicillin-binding protein 2a (Domain 2)"/>
    <property type="match status" value="1"/>
</dbReference>
<dbReference type="GO" id="GO:0051301">
    <property type="term" value="P:cell division"/>
    <property type="evidence" value="ECO:0007669"/>
    <property type="project" value="UniProtKB-KW"/>
</dbReference>
<gene>
    <name evidence="8" type="ORF">N866_14300</name>
</gene>
<keyword evidence="3 5" id="KW-0472">Membrane</keyword>
<dbReference type="Proteomes" id="UP000019753">
    <property type="component" value="Unassembled WGS sequence"/>
</dbReference>
<comment type="caution">
    <text evidence="8">The sequence shown here is derived from an EMBL/GenBank/DDBJ whole genome shotgun (WGS) entry which is preliminary data.</text>
</comment>
<dbReference type="Gene3D" id="3.40.710.10">
    <property type="entry name" value="DD-peptidase/beta-lactamase superfamily"/>
    <property type="match status" value="1"/>
</dbReference>
<evidence type="ECO:0000259" key="6">
    <source>
        <dbReference type="Pfam" id="PF00905"/>
    </source>
</evidence>
<keyword evidence="8" id="KW-0131">Cell cycle</keyword>
<dbReference type="InterPro" id="IPR036138">
    <property type="entry name" value="PBP_dimer_sf"/>
</dbReference>
<dbReference type="PANTHER" id="PTHR30627">
    <property type="entry name" value="PEPTIDOGLYCAN D,D-TRANSPEPTIDASE"/>
    <property type="match status" value="1"/>
</dbReference>
<reference evidence="8 9" key="1">
    <citation type="submission" date="2014-01" db="EMBL/GenBank/DDBJ databases">
        <title>Actinotalea ferrariae CF5-4.</title>
        <authorList>
            <person name="Chen F."/>
            <person name="Li Y."/>
            <person name="Wang G."/>
        </authorList>
    </citation>
    <scope>NUCLEOTIDE SEQUENCE [LARGE SCALE GENOMIC DNA]</scope>
    <source>
        <strain evidence="8 9">CF5-4</strain>
    </source>
</reference>
<organism evidence="8 9">
    <name type="scientific">Actinotalea ferrariae CF5-4</name>
    <dbReference type="NCBI Taxonomy" id="948458"/>
    <lineage>
        <taxon>Bacteria</taxon>
        <taxon>Bacillati</taxon>
        <taxon>Actinomycetota</taxon>
        <taxon>Actinomycetes</taxon>
        <taxon>Micrococcales</taxon>
        <taxon>Cellulomonadaceae</taxon>
        <taxon>Actinotalea</taxon>
    </lineage>
</organism>
<feature type="non-terminal residue" evidence="8">
    <location>
        <position position="1"/>
    </location>
</feature>
<evidence type="ECO:0000256" key="3">
    <source>
        <dbReference type="ARBA" id="ARBA00023136"/>
    </source>
</evidence>
<dbReference type="AlphaFoldDB" id="A0A021VPF6"/>
<protein>
    <submittedName>
        <fullName evidence="8">Cell division protein FtsI</fullName>
    </submittedName>
</protein>
<feature type="domain" description="Penicillin-binding protein dimerisation" evidence="7">
    <location>
        <begin position="73"/>
        <end position="227"/>
    </location>
</feature>
<dbReference type="SUPFAM" id="SSF56519">
    <property type="entry name" value="Penicillin binding protein dimerisation domain"/>
    <property type="match status" value="1"/>
</dbReference>
<evidence type="ECO:0000256" key="5">
    <source>
        <dbReference type="SAM" id="Phobius"/>
    </source>
</evidence>
<keyword evidence="5" id="KW-0812">Transmembrane</keyword>
<evidence type="ECO:0000313" key="8">
    <source>
        <dbReference type="EMBL" id="EYR61915.1"/>
    </source>
</evidence>
<feature type="transmembrane region" description="Helical" evidence="5">
    <location>
        <begin position="32"/>
        <end position="49"/>
    </location>
</feature>
<dbReference type="Gene3D" id="3.30.450.330">
    <property type="match status" value="1"/>
</dbReference>
<comment type="subcellular location">
    <subcellularLocation>
        <location evidence="1">Membrane</location>
    </subcellularLocation>
</comment>
<dbReference type="RefSeq" id="WP_245612664.1">
    <property type="nucleotide sequence ID" value="NZ_AXCW01000413.1"/>
</dbReference>
<evidence type="ECO:0000259" key="7">
    <source>
        <dbReference type="Pfam" id="PF03717"/>
    </source>
</evidence>
<keyword evidence="8" id="KW-0132">Cell division</keyword>
<dbReference type="GO" id="GO:0008658">
    <property type="term" value="F:penicillin binding"/>
    <property type="evidence" value="ECO:0007669"/>
    <property type="project" value="InterPro"/>
</dbReference>
<feature type="domain" description="Penicillin-binding protein transpeptidase" evidence="6">
    <location>
        <begin position="271"/>
        <end position="574"/>
    </location>
</feature>
<evidence type="ECO:0000256" key="2">
    <source>
        <dbReference type="ARBA" id="ARBA00007171"/>
    </source>
</evidence>
<dbReference type="GO" id="GO:0071555">
    <property type="term" value="P:cell wall organization"/>
    <property type="evidence" value="ECO:0007669"/>
    <property type="project" value="TreeGrafter"/>
</dbReference>
<sequence>ARGATAVVGTTPPSAGVLPPPRTGTPPGRQRLALGLVLVLLAILAGRLVHMQVVAGPALAAEHSALRLYTQEIPGERGRILDRNGVALATSVERWNVVVNQAQLVEALGTPEEVAAEAARLGPVLGVPAAELGADLWGGEEKRQFVYLAKGVVPEVYDQVRELRIPGITGERATDRTYPAGNTAGNLVGFVGAEGFGQAGIEQVYDEVLAGTPGQLTYEQGARGQRIPGREQESIPAVPGRDVQLTIDRDVQFMAQRALDAKVAETGAEWGAVQVVDVRTGEILALVDSGAVDPNDPGATPARDRGSRSIEAVYEPGSTAKVISMAAVLETGAATPASRYTVPYQYTTPNGQTFKDSNEHPTLQLTLAGVFAESSNTGTIMAGEALPEQVRHDYLRKFGFGEPTGVGLPGESGGILWPADTWDGRSKYAVLFGQAVSSTVLQNTQVFATIANGGVRVQPHLVEGTTGPDGRLVPAELEEPERVISPETAATMMQMLETAVVEGTGGNGAVPGYRVGGKTGTAQAFEGGGVIKYVASFIGVAPVDDPRIAVNVVLYSPKTEIYGGVVAAPVFRDVTSFTLQHLGVPPTGTTPELLPTTWE</sequence>
<accession>A0A021VPF6</accession>
<evidence type="ECO:0000313" key="9">
    <source>
        <dbReference type="Proteomes" id="UP000019753"/>
    </source>
</evidence>
<proteinExistence type="inferred from homology"/>
<dbReference type="Pfam" id="PF00905">
    <property type="entry name" value="Transpeptidase"/>
    <property type="match status" value="1"/>
</dbReference>
<name>A0A021VPF6_9CELL</name>
<dbReference type="InterPro" id="IPR012338">
    <property type="entry name" value="Beta-lactam/transpept-like"/>
</dbReference>
<dbReference type="PANTHER" id="PTHR30627:SF1">
    <property type="entry name" value="PEPTIDOGLYCAN D,D-TRANSPEPTIDASE FTSI"/>
    <property type="match status" value="1"/>
</dbReference>
<dbReference type="Pfam" id="PF03717">
    <property type="entry name" value="PBP_dimer"/>
    <property type="match status" value="1"/>
</dbReference>
<evidence type="ECO:0000256" key="4">
    <source>
        <dbReference type="SAM" id="MobiDB-lite"/>
    </source>
</evidence>
<keyword evidence="5" id="KW-1133">Transmembrane helix</keyword>
<feature type="region of interest" description="Disordered" evidence="4">
    <location>
        <begin position="1"/>
        <end position="26"/>
    </location>
</feature>
<dbReference type="GO" id="GO:0005886">
    <property type="term" value="C:plasma membrane"/>
    <property type="evidence" value="ECO:0007669"/>
    <property type="project" value="TreeGrafter"/>
</dbReference>
<evidence type="ECO:0000256" key="1">
    <source>
        <dbReference type="ARBA" id="ARBA00004370"/>
    </source>
</evidence>
<dbReference type="InterPro" id="IPR005311">
    <property type="entry name" value="PBP_dimer"/>
</dbReference>
<keyword evidence="9" id="KW-1185">Reference proteome</keyword>
<dbReference type="EMBL" id="AXCW01000413">
    <property type="protein sequence ID" value="EYR61915.1"/>
    <property type="molecule type" value="Genomic_DNA"/>
</dbReference>